<name>A0A6G1IFI6_9PLEO</name>
<organism evidence="2 3">
    <name type="scientific">Lentithecium fluviatile CBS 122367</name>
    <dbReference type="NCBI Taxonomy" id="1168545"/>
    <lineage>
        <taxon>Eukaryota</taxon>
        <taxon>Fungi</taxon>
        <taxon>Dikarya</taxon>
        <taxon>Ascomycota</taxon>
        <taxon>Pezizomycotina</taxon>
        <taxon>Dothideomycetes</taxon>
        <taxon>Pleosporomycetidae</taxon>
        <taxon>Pleosporales</taxon>
        <taxon>Massarineae</taxon>
        <taxon>Lentitheciaceae</taxon>
        <taxon>Lentithecium</taxon>
    </lineage>
</organism>
<feature type="domain" description="Heterokaryon incompatibility" evidence="1">
    <location>
        <begin position="73"/>
        <end position="221"/>
    </location>
</feature>
<proteinExistence type="predicted"/>
<dbReference type="PANTHER" id="PTHR33112">
    <property type="entry name" value="DOMAIN PROTEIN, PUTATIVE-RELATED"/>
    <property type="match status" value="1"/>
</dbReference>
<evidence type="ECO:0000313" key="3">
    <source>
        <dbReference type="Proteomes" id="UP000799291"/>
    </source>
</evidence>
<evidence type="ECO:0000259" key="1">
    <source>
        <dbReference type="Pfam" id="PF06985"/>
    </source>
</evidence>
<dbReference type="AlphaFoldDB" id="A0A6G1IFI6"/>
<reference evidence="2" key="1">
    <citation type="journal article" date="2020" name="Stud. Mycol.">
        <title>101 Dothideomycetes genomes: a test case for predicting lifestyles and emergence of pathogens.</title>
        <authorList>
            <person name="Haridas S."/>
            <person name="Albert R."/>
            <person name="Binder M."/>
            <person name="Bloem J."/>
            <person name="Labutti K."/>
            <person name="Salamov A."/>
            <person name="Andreopoulos B."/>
            <person name="Baker S."/>
            <person name="Barry K."/>
            <person name="Bills G."/>
            <person name="Bluhm B."/>
            <person name="Cannon C."/>
            <person name="Castanera R."/>
            <person name="Culley D."/>
            <person name="Daum C."/>
            <person name="Ezra D."/>
            <person name="Gonzalez J."/>
            <person name="Henrissat B."/>
            <person name="Kuo A."/>
            <person name="Liang C."/>
            <person name="Lipzen A."/>
            <person name="Lutzoni F."/>
            <person name="Magnuson J."/>
            <person name="Mondo S."/>
            <person name="Nolan M."/>
            <person name="Ohm R."/>
            <person name="Pangilinan J."/>
            <person name="Park H.-J."/>
            <person name="Ramirez L."/>
            <person name="Alfaro M."/>
            <person name="Sun H."/>
            <person name="Tritt A."/>
            <person name="Yoshinaga Y."/>
            <person name="Zwiers L.-H."/>
            <person name="Turgeon B."/>
            <person name="Goodwin S."/>
            <person name="Spatafora J."/>
            <person name="Crous P."/>
            <person name="Grigoriev I."/>
        </authorList>
    </citation>
    <scope>NUCLEOTIDE SEQUENCE</scope>
    <source>
        <strain evidence="2">CBS 122367</strain>
    </source>
</reference>
<dbReference type="InterPro" id="IPR010730">
    <property type="entry name" value="HET"/>
</dbReference>
<evidence type="ECO:0000313" key="2">
    <source>
        <dbReference type="EMBL" id="KAF2676986.1"/>
    </source>
</evidence>
<protein>
    <submittedName>
        <fullName evidence="2">HET-domain-containing protein</fullName>
    </submittedName>
</protein>
<gene>
    <name evidence="2" type="ORF">K458DRAFT_278623</name>
</gene>
<feature type="non-terminal residue" evidence="2">
    <location>
        <position position="1"/>
    </location>
</feature>
<accession>A0A6G1IFI6</accession>
<dbReference type="OrthoDB" id="5362512at2759"/>
<dbReference type="Proteomes" id="UP000799291">
    <property type="component" value="Unassembled WGS sequence"/>
</dbReference>
<keyword evidence="3" id="KW-1185">Reference proteome</keyword>
<dbReference type="EMBL" id="MU005627">
    <property type="protein sequence ID" value="KAF2676986.1"/>
    <property type="molecule type" value="Genomic_DNA"/>
</dbReference>
<feature type="non-terminal residue" evidence="2">
    <location>
        <position position="415"/>
    </location>
</feature>
<dbReference type="PANTHER" id="PTHR33112:SF10">
    <property type="entry name" value="TOL"/>
    <property type="match status" value="1"/>
</dbReference>
<dbReference type="Pfam" id="PF06985">
    <property type="entry name" value="HET"/>
    <property type="match status" value="1"/>
</dbReference>
<sequence>PQLGESTSCPASIKNALKWLRICRTAHVRCNHNSSADHKWHPTRLIDLGPTNSLQWKLHSSPEDGVLTKPPPYIALSYRWGPKPQILLLLSTISEFRRGHPLSILPTTFRDVVFVARTSSIRYIWIDALCIIQDSPADWEVEAMTMRKVYSLAAFTVAASASHHEDDGLFRSRDPSAVLPGIITLPTTTSEPKIFRVFERDYWDRNIYSGPLHKRGWVFQERLLSRRVLYFGTNQILWECFTALKCEGFPAGIPFYKSSKELSALWRLLEQEQVMETAVETPLTIYALWCRLVRHYSNCAFTKIQDKLPAFSGIAKLFQEVTGDEYLAGLWQSRLVEGLDWRVVEPAFKASPEDYRAPSWSWASIDGSLTLETPSADDQQLVEVIEARVLNHGSDPMGRISDGYMRVRGALVQAE</sequence>